<keyword evidence="5 6" id="KW-0067">ATP-binding</keyword>
<dbReference type="PROSITE" id="PS00107">
    <property type="entry name" value="PROTEIN_KINASE_ATP"/>
    <property type="match status" value="1"/>
</dbReference>
<evidence type="ECO:0000256" key="6">
    <source>
        <dbReference type="PROSITE-ProRule" id="PRU10141"/>
    </source>
</evidence>
<keyword evidence="3 6" id="KW-0547">Nucleotide-binding</keyword>
<feature type="domain" description="Protein kinase" evidence="8">
    <location>
        <begin position="43"/>
        <end position="394"/>
    </location>
</feature>
<evidence type="ECO:0000259" key="8">
    <source>
        <dbReference type="PROSITE" id="PS50011"/>
    </source>
</evidence>
<feature type="compositionally biased region" description="Polar residues" evidence="7">
    <location>
        <begin position="616"/>
        <end position="651"/>
    </location>
</feature>
<keyword evidence="4" id="KW-0418">Kinase</keyword>
<dbReference type="CDD" id="cd14008">
    <property type="entry name" value="STKc_LKB1_CaMKK"/>
    <property type="match status" value="1"/>
</dbReference>
<dbReference type="PANTHER" id="PTHR43895:SF152">
    <property type="entry name" value="SERINE_THREONINE-PROTEIN KINASE TOS3"/>
    <property type="match status" value="1"/>
</dbReference>
<feature type="compositionally biased region" description="Acidic residues" evidence="7">
    <location>
        <begin position="847"/>
        <end position="859"/>
    </location>
</feature>
<dbReference type="GO" id="GO:0005524">
    <property type="term" value="F:ATP binding"/>
    <property type="evidence" value="ECO:0007669"/>
    <property type="project" value="UniProtKB-UniRule"/>
</dbReference>
<name>A0A4S4M174_9AGAM</name>
<keyword evidence="10" id="KW-1185">Reference proteome</keyword>
<evidence type="ECO:0000256" key="3">
    <source>
        <dbReference type="ARBA" id="ARBA00022741"/>
    </source>
</evidence>
<gene>
    <name evidence="9" type="ORF">EW146_g2991</name>
</gene>
<feature type="region of interest" description="Disordered" evidence="7">
    <location>
        <begin position="790"/>
        <end position="890"/>
    </location>
</feature>
<feature type="region of interest" description="Disordered" evidence="7">
    <location>
        <begin position="560"/>
        <end position="668"/>
    </location>
</feature>
<evidence type="ECO:0000313" key="9">
    <source>
        <dbReference type="EMBL" id="THH17901.1"/>
    </source>
</evidence>
<feature type="compositionally biased region" description="Basic and acidic residues" evidence="7">
    <location>
        <begin position="483"/>
        <end position="500"/>
    </location>
</feature>
<evidence type="ECO:0000313" key="10">
    <source>
        <dbReference type="Proteomes" id="UP000310158"/>
    </source>
</evidence>
<comment type="caution">
    <text evidence="9">The sequence shown here is derived from an EMBL/GenBank/DDBJ whole genome shotgun (WGS) entry which is preliminary data.</text>
</comment>
<dbReference type="AlphaFoldDB" id="A0A4S4M174"/>
<dbReference type="GO" id="GO:0004674">
    <property type="term" value="F:protein serine/threonine kinase activity"/>
    <property type="evidence" value="ECO:0007669"/>
    <property type="project" value="UniProtKB-KW"/>
</dbReference>
<sequence length="890" mass="98714">MSPSLSQAVGTPPPLDPADDVRITAEARTDRDPESSRLILNHYMRGPQVGKGVHGEVFLCWDISQNNAERAMKVVSRKNPRQDKLNKLRKKNIPASGGHTRVSDNMTSTEYGIRKEIAIMKRCRHPHVVRLLEVIDDKLYKKIYMIMEYLGGGEIKWRDQDNNPILRVDQARRICRDVILGLEYLHKQDIIHRDIKPANLMWTLDRRSVKITDFGVAHLSGTDPEEMLLFDKADLAKTAGTPAFLAPEVVWEFGNFPSPSTPSSPPDNGSAVSVNATSSVSTVHAVDKRPEITKSIDLWAFGVTLYSLLFGRTPFVSEGNHEFALYHAICRQDWDVAETMGVDKIPSGGRHPKIKSLNRKSPEGPLVISLLEGLLQKMKDKRITMEEIRHHPWFLRDIPKPKKWMRETVTDKVTVTQAAIDDAMSPMRFRWRKRWTNRVTTLLHTVRPQRSFRSADDGSDNDVGVRSAPSISMSRYKKSSKSSSDHQRTRSRDKQKESVRIRPATHTRSAIDISHSKPVERRATSPARASGSSGGILNYPAGTTAKTRRGSMSLLALPYTHNQQSRSHSPTPSTGGGDDSGDRPHSRDRPKSRFSLSSFKQWRVGRNVSYGPGPNEASTSTITDVSKSSRQNSSGQASTAASPCEGPQSSEEVPPVSRTYRRHSGFPHVTSAMRASSWGDVSEYSRQTEEVTSIHSGDREETVDEEVMLFGAGGVANGPLPPTPNGGILVPMSPVPNFSTLDAVLAPGLEGQDQSQHTLTAVPVDLLHSVTGRDPATEADPAVQDAASYVRQGASSRPHAPSPLAQLPYSSDDLGQYDYDDDDDDSSFFELNSEEVENGLQSTSQIYDDDDDESDEEAMPLEVRRRRPSWSVTEPDSDGDDEEDDEDDDT</sequence>
<dbReference type="SUPFAM" id="SSF56112">
    <property type="entry name" value="Protein kinase-like (PK-like)"/>
    <property type="match status" value="1"/>
</dbReference>
<evidence type="ECO:0000256" key="5">
    <source>
        <dbReference type="ARBA" id="ARBA00022840"/>
    </source>
</evidence>
<organism evidence="9 10">
    <name type="scientific">Bondarzewia mesenterica</name>
    <dbReference type="NCBI Taxonomy" id="1095465"/>
    <lineage>
        <taxon>Eukaryota</taxon>
        <taxon>Fungi</taxon>
        <taxon>Dikarya</taxon>
        <taxon>Basidiomycota</taxon>
        <taxon>Agaricomycotina</taxon>
        <taxon>Agaricomycetes</taxon>
        <taxon>Russulales</taxon>
        <taxon>Bondarzewiaceae</taxon>
        <taxon>Bondarzewia</taxon>
    </lineage>
</organism>
<dbReference type="GO" id="GO:0007165">
    <property type="term" value="P:signal transduction"/>
    <property type="evidence" value="ECO:0007669"/>
    <property type="project" value="TreeGrafter"/>
</dbReference>
<evidence type="ECO:0000256" key="4">
    <source>
        <dbReference type="ARBA" id="ARBA00022777"/>
    </source>
</evidence>
<feature type="compositionally biased region" description="Acidic residues" evidence="7">
    <location>
        <begin position="818"/>
        <end position="837"/>
    </location>
</feature>
<accession>A0A4S4M174</accession>
<evidence type="ECO:0000256" key="2">
    <source>
        <dbReference type="ARBA" id="ARBA00022679"/>
    </source>
</evidence>
<evidence type="ECO:0000256" key="7">
    <source>
        <dbReference type="SAM" id="MobiDB-lite"/>
    </source>
</evidence>
<dbReference type="SMART" id="SM00220">
    <property type="entry name" value="S_TKc"/>
    <property type="match status" value="1"/>
</dbReference>
<feature type="compositionally biased region" description="Acidic residues" evidence="7">
    <location>
        <begin position="875"/>
        <end position="890"/>
    </location>
</feature>
<dbReference type="InterPro" id="IPR017441">
    <property type="entry name" value="Protein_kinase_ATP_BS"/>
</dbReference>
<proteinExistence type="predicted"/>
<dbReference type="InterPro" id="IPR000719">
    <property type="entry name" value="Prot_kinase_dom"/>
</dbReference>
<dbReference type="OrthoDB" id="68483at2759"/>
<evidence type="ECO:0000256" key="1">
    <source>
        <dbReference type="ARBA" id="ARBA00022527"/>
    </source>
</evidence>
<dbReference type="Proteomes" id="UP000310158">
    <property type="component" value="Unassembled WGS sequence"/>
</dbReference>
<dbReference type="EMBL" id="SGPL01000093">
    <property type="protein sequence ID" value="THH17901.1"/>
    <property type="molecule type" value="Genomic_DNA"/>
</dbReference>
<dbReference type="Gene3D" id="3.30.200.20">
    <property type="entry name" value="Phosphorylase Kinase, domain 1"/>
    <property type="match status" value="1"/>
</dbReference>
<dbReference type="PANTHER" id="PTHR43895">
    <property type="entry name" value="CALCIUM/CALMODULIN-DEPENDENT PROTEIN KINASE KINASE-RELATED"/>
    <property type="match status" value="1"/>
</dbReference>
<keyword evidence="1" id="KW-0723">Serine/threonine-protein kinase</keyword>
<protein>
    <recommendedName>
        <fullName evidence="8">Protein kinase domain-containing protein</fullName>
    </recommendedName>
</protein>
<feature type="region of interest" description="Disordered" evidence="7">
    <location>
        <begin position="1"/>
        <end position="34"/>
    </location>
</feature>
<dbReference type="PROSITE" id="PS50011">
    <property type="entry name" value="PROTEIN_KINASE_DOM"/>
    <property type="match status" value="1"/>
</dbReference>
<reference evidence="9 10" key="1">
    <citation type="submission" date="2019-02" db="EMBL/GenBank/DDBJ databases">
        <title>Genome sequencing of the rare red list fungi Bondarzewia mesenterica.</title>
        <authorList>
            <person name="Buettner E."/>
            <person name="Kellner H."/>
        </authorList>
    </citation>
    <scope>NUCLEOTIDE SEQUENCE [LARGE SCALE GENOMIC DNA]</scope>
    <source>
        <strain evidence="9 10">DSM 108281</strain>
    </source>
</reference>
<keyword evidence="2" id="KW-0808">Transferase</keyword>
<dbReference type="Gene3D" id="1.10.510.10">
    <property type="entry name" value="Transferase(Phosphotransferase) domain 1"/>
    <property type="match status" value="1"/>
</dbReference>
<feature type="compositionally biased region" description="Basic and acidic residues" evidence="7">
    <location>
        <begin position="580"/>
        <end position="591"/>
    </location>
</feature>
<feature type="region of interest" description="Disordered" evidence="7">
    <location>
        <begin position="452"/>
        <end position="544"/>
    </location>
</feature>
<feature type="binding site" evidence="6">
    <location>
        <position position="73"/>
    </location>
    <ligand>
        <name>ATP</name>
        <dbReference type="ChEBI" id="CHEBI:30616"/>
    </ligand>
</feature>
<dbReference type="Pfam" id="PF00069">
    <property type="entry name" value="Pkinase"/>
    <property type="match status" value="2"/>
</dbReference>
<feature type="compositionally biased region" description="Basic and acidic residues" evidence="7">
    <location>
        <begin position="514"/>
        <end position="523"/>
    </location>
</feature>
<dbReference type="InterPro" id="IPR011009">
    <property type="entry name" value="Kinase-like_dom_sf"/>
</dbReference>
<feature type="compositionally biased region" description="Basic and acidic residues" evidence="7">
    <location>
        <begin position="19"/>
        <end position="34"/>
    </location>
</feature>